<dbReference type="SUPFAM" id="SSF46894">
    <property type="entry name" value="C-terminal effector domain of the bipartite response regulators"/>
    <property type="match status" value="1"/>
</dbReference>
<evidence type="ECO:0000256" key="7">
    <source>
        <dbReference type="ARBA" id="ARBA00024867"/>
    </source>
</evidence>
<dbReference type="PANTHER" id="PTHR48111:SF21">
    <property type="entry name" value="DNA-BINDING DUAL MASTER TRANSCRIPTIONAL REGULATOR RPAA"/>
    <property type="match status" value="1"/>
</dbReference>
<evidence type="ECO:0000256" key="6">
    <source>
        <dbReference type="ARBA" id="ARBA00023163"/>
    </source>
</evidence>
<dbReference type="GO" id="GO:0005829">
    <property type="term" value="C:cytosol"/>
    <property type="evidence" value="ECO:0007669"/>
    <property type="project" value="TreeGrafter"/>
</dbReference>
<organism evidence="12 13">
    <name type="scientific">Youxingia wuxianensis</name>
    <dbReference type="NCBI Taxonomy" id="2763678"/>
    <lineage>
        <taxon>Bacteria</taxon>
        <taxon>Bacillati</taxon>
        <taxon>Bacillota</taxon>
        <taxon>Clostridia</taxon>
        <taxon>Eubacteriales</taxon>
        <taxon>Oscillospiraceae</taxon>
        <taxon>Youxingia</taxon>
    </lineage>
</organism>
<keyword evidence="5 9" id="KW-0238">DNA-binding</keyword>
<dbReference type="PANTHER" id="PTHR48111">
    <property type="entry name" value="REGULATOR OF RPOS"/>
    <property type="match status" value="1"/>
</dbReference>
<dbReference type="SUPFAM" id="SSF52172">
    <property type="entry name" value="CheY-like"/>
    <property type="match status" value="1"/>
</dbReference>
<dbReference type="SMART" id="SM00448">
    <property type="entry name" value="REC"/>
    <property type="match status" value="1"/>
</dbReference>
<evidence type="ECO:0000256" key="4">
    <source>
        <dbReference type="ARBA" id="ARBA00023015"/>
    </source>
</evidence>
<gene>
    <name evidence="12" type="ORF">H8705_03120</name>
</gene>
<dbReference type="FunFam" id="1.10.10.10:FF:000018">
    <property type="entry name" value="DNA-binding response regulator ResD"/>
    <property type="match status" value="1"/>
</dbReference>
<protein>
    <recommendedName>
        <fullName evidence="1">Stage 0 sporulation protein A homolog</fullName>
    </recommendedName>
</protein>
<dbReference type="InterPro" id="IPR036388">
    <property type="entry name" value="WH-like_DNA-bd_sf"/>
</dbReference>
<keyword evidence="3" id="KW-0902">Two-component regulatory system</keyword>
<dbReference type="PROSITE" id="PS50110">
    <property type="entry name" value="RESPONSE_REGULATORY"/>
    <property type="match status" value="1"/>
</dbReference>
<evidence type="ECO:0000256" key="3">
    <source>
        <dbReference type="ARBA" id="ARBA00023012"/>
    </source>
</evidence>
<dbReference type="Pfam" id="PF00486">
    <property type="entry name" value="Trans_reg_C"/>
    <property type="match status" value="1"/>
</dbReference>
<evidence type="ECO:0000256" key="9">
    <source>
        <dbReference type="PROSITE-ProRule" id="PRU01091"/>
    </source>
</evidence>
<dbReference type="Proteomes" id="UP000623678">
    <property type="component" value="Unassembled WGS sequence"/>
</dbReference>
<dbReference type="InterPro" id="IPR001789">
    <property type="entry name" value="Sig_transdc_resp-reg_receiver"/>
</dbReference>
<dbReference type="Pfam" id="PF00072">
    <property type="entry name" value="Response_reg"/>
    <property type="match status" value="1"/>
</dbReference>
<feature type="modified residue" description="4-aspartylphosphate" evidence="8">
    <location>
        <position position="54"/>
    </location>
</feature>
<evidence type="ECO:0000259" key="11">
    <source>
        <dbReference type="PROSITE" id="PS51755"/>
    </source>
</evidence>
<sequence>MSMGKILIVDDDKNICELLRLYLEKEGYALAIANDGEEALVKFSAENPDLVLLDIMMPKLDGWQVCREIRKKSNCPIIMITAKGETFDKVLGLELGSDDYVVKPFDAKEVVARIKAVMRRTGKNANESDAKEVVYDKLVVNMTKYELKVDGKVVDTPPKELELLFHLASNPNRVYTRDQLLDEVWGFEYYGDSRTVDVHIKRLREKLEGVSDQWSLKTVWGVGYKFEVKE</sequence>
<comment type="function">
    <text evidence="7">May play the central regulatory role in sporulation. It may be an element of the effector pathway responsible for the activation of sporulation genes in response to nutritional stress. Spo0A may act in concert with spo0H (a sigma factor) to control the expression of some genes that are critical to the sporulation process.</text>
</comment>
<evidence type="ECO:0000256" key="5">
    <source>
        <dbReference type="ARBA" id="ARBA00023125"/>
    </source>
</evidence>
<dbReference type="PROSITE" id="PS51755">
    <property type="entry name" value="OMPR_PHOB"/>
    <property type="match status" value="1"/>
</dbReference>
<dbReference type="InterPro" id="IPR016032">
    <property type="entry name" value="Sig_transdc_resp-reg_C-effctor"/>
</dbReference>
<dbReference type="CDD" id="cd00383">
    <property type="entry name" value="trans_reg_C"/>
    <property type="match status" value="1"/>
</dbReference>
<dbReference type="RefSeq" id="WP_262394398.1">
    <property type="nucleotide sequence ID" value="NZ_JACRTD010000002.1"/>
</dbReference>
<dbReference type="SMART" id="SM00862">
    <property type="entry name" value="Trans_reg_C"/>
    <property type="match status" value="1"/>
</dbReference>
<dbReference type="GO" id="GO:0000976">
    <property type="term" value="F:transcription cis-regulatory region binding"/>
    <property type="evidence" value="ECO:0007669"/>
    <property type="project" value="TreeGrafter"/>
</dbReference>
<dbReference type="FunFam" id="3.40.50.2300:FF:000001">
    <property type="entry name" value="DNA-binding response regulator PhoB"/>
    <property type="match status" value="1"/>
</dbReference>
<proteinExistence type="predicted"/>
<dbReference type="Gene3D" id="3.40.50.2300">
    <property type="match status" value="1"/>
</dbReference>
<evidence type="ECO:0000313" key="13">
    <source>
        <dbReference type="Proteomes" id="UP000623678"/>
    </source>
</evidence>
<dbReference type="Gene3D" id="1.10.10.10">
    <property type="entry name" value="Winged helix-like DNA-binding domain superfamily/Winged helix DNA-binding domain"/>
    <property type="match status" value="1"/>
</dbReference>
<dbReference type="GO" id="GO:0006355">
    <property type="term" value="P:regulation of DNA-templated transcription"/>
    <property type="evidence" value="ECO:0007669"/>
    <property type="project" value="InterPro"/>
</dbReference>
<evidence type="ECO:0000313" key="12">
    <source>
        <dbReference type="EMBL" id="MBC8584567.1"/>
    </source>
</evidence>
<keyword evidence="6" id="KW-0804">Transcription</keyword>
<accession>A0A926ENN3</accession>
<feature type="domain" description="OmpR/PhoB-type" evidence="11">
    <location>
        <begin position="130"/>
        <end position="228"/>
    </location>
</feature>
<keyword evidence="13" id="KW-1185">Reference proteome</keyword>
<dbReference type="Gene3D" id="6.10.250.690">
    <property type="match status" value="1"/>
</dbReference>
<dbReference type="InterPro" id="IPR039420">
    <property type="entry name" value="WalR-like"/>
</dbReference>
<keyword evidence="2 8" id="KW-0597">Phosphoprotein</keyword>
<comment type="caution">
    <text evidence="12">The sequence shown here is derived from an EMBL/GenBank/DDBJ whole genome shotgun (WGS) entry which is preliminary data.</text>
</comment>
<dbReference type="InterPro" id="IPR011006">
    <property type="entry name" value="CheY-like_superfamily"/>
</dbReference>
<name>A0A926ENN3_9FIRM</name>
<evidence type="ECO:0000259" key="10">
    <source>
        <dbReference type="PROSITE" id="PS50110"/>
    </source>
</evidence>
<dbReference type="GO" id="GO:0000156">
    <property type="term" value="F:phosphorelay response regulator activity"/>
    <property type="evidence" value="ECO:0007669"/>
    <property type="project" value="TreeGrafter"/>
</dbReference>
<dbReference type="EMBL" id="JACRTD010000002">
    <property type="protein sequence ID" value="MBC8584567.1"/>
    <property type="molecule type" value="Genomic_DNA"/>
</dbReference>
<dbReference type="AlphaFoldDB" id="A0A926ENN3"/>
<dbReference type="InterPro" id="IPR001867">
    <property type="entry name" value="OmpR/PhoB-type_DNA-bd"/>
</dbReference>
<keyword evidence="4" id="KW-0805">Transcription regulation</keyword>
<dbReference type="GO" id="GO:0032993">
    <property type="term" value="C:protein-DNA complex"/>
    <property type="evidence" value="ECO:0007669"/>
    <property type="project" value="TreeGrafter"/>
</dbReference>
<evidence type="ECO:0000256" key="8">
    <source>
        <dbReference type="PROSITE-ProRule" id="PRU00169"/>
    </source>
</evidence>
<feature type="DNA-binding region" description="OmpR/PhoB-type" evidence="9">
    <location>
        <begin position="130"/>
        <end position="228"/>
    </location>
</feature>
<feature type="domain" description="Response regulatory" evidence="10">
    <location>
        <begin position="5"/>
        <end position="118"/>
    </location>
</feature>
<evidence type="ECO:0000256" key="2">
    <source>
        <dbReference type="ARBA" id="ARBA00022553"/>
    </source>
</evidence>
<evidence type="ECO:0000256" key="1">
    <source>
        <dbReference type="ARBA" id="ARBA00018672"/>
    </source>
</evidence>
<reference evidence="12" key="1">
    <citation type="submission" date="2020-08" db="EMBL/GenBank/DDBJ databases">
        <title>Genome public.</title>
        <authorList>
            <person name="Liu C."/>
            <person name="Sun Q."/>
        </authorList>
    </citation>
    <scope>NUCLEOTIDE SEQUENCE</scope>
    <source>
        <strain evidence="12">NSJ-64</strain>
    </source>
</reference>